<dbReference type="EMBL" id="CAVLEF010000280">
    <property type="protein sequence ID" value="CAK1555373.1"/>
    <property type="molecule type" value="Genomic_DNA"/>
</dbReference>
<gene>
    <name evidence="2" type="ORF">LNINA_LOCUS14194</name>
</gene>
<dbReference type="PANTHER" id="PTHR11008">
    <property type="entry name" value="PROTEIN TAKEOUT-LIKE PROTEIN"/>
    <property type="match status" value="1"/>
</dbReference>
<evidence type="ECO:0000313" key="3">
    <source>
        <dbReference type="Proteomes" id="UP001497472"/>
    </source>
</evidence>
<organism evidence="2 3">
    <name type="scientific">Leptosia nina</name>
    <dbReference type="NCBI Taxonomy" id="320188"/>
    <lineage>
        <taxon>Eukaryota</taxon>
        <taxon>Metazoa</taxon>
        <taxon>Ecdysozoa</taxon>
        <taxon>Arthropoda</taxon>
        <taxon>Hexapoda</taxon>
        <taxon>Insecta</taxon>
        <taxon>Pterygota</taxon>
        <taxon>Neoptera</taxon>
        <taxon>Endopterygota</taxon>
        <taxon>Lepidoptera</taxon>
        <taxon>Glossata</taxon>
        <taxon>Ditrysia</taxon>
        <taxon>Papilionoidea</taxon>
        <taxon>Pieridae</taxon>
        <taxon>Pierinae</taxon>
        <taxon>Leptosia</taxon>
    </lineage>
</organism>
<keyword evidence="3" id="KW-1185">Reference proteome</keyword>
<dbReference type="Gene3D" id="3.15.10.30">
    <property type="entry name" value="Haemolymph juvenile hormone binding protein"/>
    <property type="match status" value="2"/>
</dbReference>
<accession>A0AAV1K0P2</accession>
<feature type="signal peptide" evidence="1">
    <location>
        <begin position="1"/>
        <end position="19"/>
    </location>
</feature>
<dbReference type="GO" id="GO:0005615">
    <property type="term" value="C:extracellular space"/>
    <property type="evidence" value="ECO:0007669"/>
    <property type="project" value="TreeGrafter"/>
</dbReference>
<proteinExistence type="predicted"/>
<sequence length="437" mass="48738">MKYQRYLLLFCALFGLSRAAFVDISPKCTIKDSECLKGFFQQALKKMGESGAPEIGIPVLDPFPVKDVTVRVLDILNITLIDGFAKGIKKCVFNSFRINLDKEMGYQDFTCDITIKGVYRLKASNPTIKALLGSDSLQGEGNGKVKMEKLNIKFYFPITLEKRGDNIYAVGQFEHLDYTMDLAKVTFTADKVFIGNDNVVDTLHKCQHNDWNCLKKVLKDVFVGISSTGIPEYDIPPIDPLHLSNVKLNLLNMAELTIRDGHVKGLKDCDVSEVKLRLEKGSGIIKLLCDITAKGKYDVTASSPALKDLFGGGVLKGNGNAKVKIEKLLITFGFKFDVAKHSDGEIYIDCHKDLATFDFDLLGSSTLFLDNLFIGDVDSSKVITDYYNQNSRTIWKTFGKSLLVSATDIAYDLIHRFFGRVKATNYLSGDLTQFIEK</sequence>
<comment type="caution">
    <text evidence="2">The sequence shown here is derived from an EMBL/GenBank/DDBJ whole genome shotgun (WGS) entry which is preliminary data.</text>
</comment>
<dbReference type="AlphaFoldDB" id="A0AAV1K0P2"/>
<dbReference type="PANTHER" id="PTHR11008:SF29">
    <property type="entry name" value="IP17226P"/>
    <property type="match status" value="1"/>
</dbReference>
<keyword evidence="1" id="KW-0732">Signal</keyword>
<dbReference type="Pfam" id="PF06585">
    <property type="entry name" value="JHBP"/>
    <property type="match status" value="2"/>
</dbReference>
<dbReference type="InterPro" id="IPR038606">
    <property type="entry name" value="To_sf"/>
</dbReference>
<dbReference type="Proteomes" id="UP001497472">
    <property type="component" value="Unassembled WGS sequence"/>
</dbReference>
<evidence type="ECO:0000256" key="1">
    <source>
        <dbReference type="SAM" id="SignalP"/>
    </source>
</evidence>
<evidence type="ECO:0000313" key="2">
    <source>
        <dbReference type="EMBL" id="CAK1555373.1"/>
    </source>
</evidence>
<reference evidence="2 3" key="1">
    <citation type="submission" date="2023-11" db="EMBL/GenBank/DDBJ databases">
        <authorList>
            <person name="Okamura Y."/>
        </authorList>
    </citation>
    <scope>NUCLEOTIDE SEQUENCE [LARGE SCALE GENOMIC DNA]</scope>
</reference>
<feature type="chain" id="PRO_5043909156" evidence="1">
    <location>
        <begin position="20"/>
        <end position="437"/>
    </location>
</feature>
<dbReference type="SMART" id="SM00700">
    <property type="entry name" value="JHBP"/>
    <property type="match status" value="1"/>
</dbReference>
<protein>
    <submittedName>
        <fullName evidence="2">Uncharacterized protein</fullName>
    </submittedName>
</protein>
<name>A0AAV1K0P2_9NEOP</name>
<dbReference type="InterPro" id="IPR010562">
    <property type="entry name" value="Haemolymph_juvenile_hormone-bd"/>
</dbReference>